<evidence type="ECO:0000259" key="1">
    <source>
        <dbReference type="PROSITE" id="PS50042"/>
    </source>
</evidence>
<dbReference type="AlphaFoldDB" id="A0A7S9GW67"/>
<dbReference type="SUPFAM" id="SSF51206">
    <property type="entry name" value="cAMP-binding domain-like"/>
    <property type="match status" value="1"/>
</dbReference>
<gene>
    <name evidence="2" type="ORF">IC761_18215</name>
</gene>
<dbReference type="InterPro" id="IPR014710">
    <property type="entry name" value="RmlC-like_jellyroll"/>
</dbReference>
<feature type="domain" description="Cyclic nucleotide-binding" evidence="1">
    <location>
        <begin position="19"/>
        <end position="118"/>
    </location>
</feature>
<evidence type="ECO:0000313" key="3">
    <source>
        <dbReference type="Proteomes" id="UP000594621"/>
    </source>
</evidence>
<dbReference type="Gene3D" id="2.60.120.10">
    <property type="entry name" value="Jelly Rolls"/>
    <property type="match status" value="1"/>
</dbReference>
<keyword evidence="3" id="KW-1185">Reference proteome</keyword>
<dbReference type="InterPro" id="IPR000595">
    <property type="entry name" value="cNMP-bd_dom"/>
</dbReference>
<protein>
    <submittedName>
        <fullName evidence="2">Cyclic nucleotide-binding domain-containing protein</fullName>
    </submittedName>
</protein>
<proteinExistence type="predicted"/>
<dbReference type="PROSITE" id="PS50042">
    <property type="entry name" value="CNMP_BINDING_3"/>
    <property type="match status" value="1"/>
</dbReference>
<dbReference type="RefSeq" id="WP_195798040.1">
    <property type="nucleotide sequence ID" value="NZ_CP061379.1"/>
</dbReference>
<dbReference type="EMBL" id="CP061379">
    <property type="protein sequence ID" value="QPF88485.1"/>
    <property type="molecule type" value="Genomic_DNA"/>
</dbReference>
<reference evidence="2 3" key="1">
    <citation type="submission" date="2020-09" db="EMBL/GenBank/DDBJ databases">
        <title>Complete genomes of bradyrhizobia occurring on native shrubby legumes in Australia.</title>
        <authorList>
            <person name="Lafay B."/>
        </authorList>
    </citation>
    <scope>NUCLEOTIDE SEQUENCE [LARGE SCALE GENOMIC DNA]</scope>
    <source>
        <strain evidence="2 3">BDV5040</strain>
    </source>
</reference>
<name>A0A7S9GW67_9BRAD</name>
<dbReference type="InterPro" id="IPR018490">
    <property type="entry name" value="cNMP-bd_dom_sf"/>
</dbReference>
<evidence type="ECO:0000313" key="2">
    <source>
        <dbReference type="EMBL" id="QPF88485.1"/>
    </source>
</evidence>
<dbReference type="Proteomes" id="UP000594621">
    <property type="component" value="Chromosome"/>
</dbReference>
<dbReference type="KEGG" id="bcou:IC761_18215"/>
<accession>A0A7S9GW67</accession>
<dbReference type="SMART" id="SM00100">
    <property type="entry name" value="cNMP"/>
    <property type="match status" value="1"/>
</dbReference>
<dbReference type="CDD" id="cd00038">
    <property type="entry name" value="CAP_ED"/>
    <property type="match status" value="1"/>
</dbReference>
<sequence>MAETSSVQAVWQGFDRLTFAAGETIFAEGDLGAAAFILLQGDVTLRAASGGGTPRAVIALKPGQMFGMHTLMADARRGATAATIRGCEVIRVSEETLRRKLEESDPFIRYWVDYLSKRIVDLSQP</sequence>
<dbReference type="Pfam" id="PF00027">
    <property type="entry name" value="cNMP_binding"/>
    <property type="match status" value="1"/>
</dbReference>
<organism evidence="2 3">
    <name type="scientific">Bradyrhizobium commune</name>
    <dbReference type="NCBI Taxonomy" id="83627"/>
    <lineage>
        <taxon>Bacteria</taxon>
        <taxon>Pseudomonadati</taxon>
        <taxon>Pseudomonadota</taxon>
        <taxon>Alphaproteobacteria</taxon>
        <taxon>Hyphomicrobiales</taxon>
        <taxon>Nitrobacteraceae</taxon>
        <taxon>Bradyrhizobium</taxon>
    </lineage>
</organism>